<dbReference type="RefSeq" id="XP_018033651.1">
    <property type="nucleotide sequence ID" value="XM_018187995.1"/>
</dbReference>
<accession>A0A177C7A0</accession>
<name>A0A177C7A0_9PLEO</name>
<protein>
    <submittedName>
        <fullName evidence="1">Uncharacterized protein</fullName>
    </submittedName>
</protein>
<dbReference type="InParanoid" id="A0A177C7A0"/>
<proteinExistence type="predicted"/>
<dbReference type="EMBL" id="KV441555">
    <property type="protein sequence ID" value="OAG03286.1"/>
    <property type="molecule type" value="Genomic_DNA"/>
</dbReference>
<organism evidence="1 2">
    <name type="scientific">Paraphaeosphaeria sporulosa</name>
    <dbReference type="NCBI Taxonomy" id="1460663"/>
    <lineage>
        <taxon>Eukaryota</taxon>
        <taxon>Fungi</taxon>
        <taxon>Dikarya</taxon>
        <taxon>Ascomycota</taxon>
        <taxon>Pezizomycotina</taxon>
        <taxon>Dothideomycetes</taxon>
        <taxon>Pleosporomycetidae</taxon>
        <taxon>Pleosporales</taxon>
        <taxon>Massarineae</taxon>
        <taxon>Didymosphaeriaceae</taxon>
        <taxon>Paraphaeosphaeria</taxon>
    </lineage>
</organism>
<sequence>MRRGTPPTQKPRSICAFCSRRPHNVVEKLLARRAVTAAMIRGALNPSRRAAPTAYVVRQGTHHRCCCCETSLAHLGLCLPTSRRPTSKRPKTRNNWLQSCNSVLAAGLRHLWNSPHLFRSVFKMPALAALGLIGVSRPLEGECWVGVAPSRVGAPSR</sequence>
<dbReference type="Proteomes" id="UP000077069">
    <property type="component" value="Unassembled WGS sequence"/>
</dbReference>
<keyword evidence="2" id="KW-1185">Reference proteome</keyword>
<dbReference type="OrthoDB" id="10582374at2759"/>
<dbReference type="AlphaFoldDB" id="A0A177C7A0"/>
<evidence type="ECO:0000313" key="1">
    <source>
        <dbReference type="EMBL" id="OAG03286.1"/>
    </source>
</evidence>
<gene>
    <name evidence="1" type="ORF">CC84DRAFT_965639</name>
</gene>
<dbReference type="GeneID" id="28771481"/>
<evidence type="ECO:0000313" key="2">
    <source>
        <dbReference type="Proteomes" id="UP000077069"/>
    </source>
</evidence>
<reference evidence="1 2" key="1">
    <citation type="submission" date="2016-05" db="EMBL/GenBank/DDBJ databases">
        <title>Comparative analysis of secretome profiles of manganese(II)-oxidizing ascomycete fungi.</title>
        <authorList>
            <consortium name="DOE Joint Genome Institute"/>
            <person name="Zeiner C.A."/>
            <person name="Purvine S.O."/>
            <person name="Zink E.M."/>
            <person name="Wu S."/>
            <person name="Pasa-Tolic L."/>
            <person name="Chaput D.L."/>
            <person name="Haridas S."/>
            <person name="Grigoriev I.V."/>
            <person name="Santelli C.M."/>
            <person name="Hansel C.M."/>
        </authorList>
    </citation>
    <scope>NUCLEOTIDE SEQUENCE [LARGE SCALE GENOMIC DNA]</scope>
    <source>
        <strain evidence="1 2">AP3s5-JAC2a</strain>
    </source>
</reference>